<accession>A0A4R8G3K4</accession>
<evidence type="ECO:0000313" key="2">
    <source>
        <dbReference type="Proteomes" id="UP000295472"/>
    </source>
</evidence>
<dbReference type="Proteomes" id="UP000295472">
    <property type="component" value="Unassembled WGS sequence"/>
</dbReference>
<gene>
    <name evidence="1" type="ORF">C7954_1506</name>
</gene>
<reference evidence="1 2" key="1">
    <citation type="submission" date="2019-03" db="EMBL/GenBank/DDBJ databases">
        <title>Subsurface microbial communities from deep shales in Ohio and West Virginia, USA.</title>
        <authorList>
            <person name="Wrighton K."/>
        </authorList>
    </citation>
    <scope>NUCLEOTIDE SEQUENCE [LARGE SCALE GENOMIC DNA]</scope>
    <source>
        <strain evidence="1 2">DSMZ 11287</strain>
    </source>
</reference>
<name>A0A4R8G3K4_9FIRM</name>
<protein>
    <submittedName>
        <fullName evidence="1">Abortive infection AbiH-like protein</fullName>
    </submittedName>
</protein>
<dbReference type="EMBL" id="SOEF01000050">
    <property type="protein sequence ID" value="TDX36425.1"/>
    <property type="molecule type" value="Genomic_DNA"/>
</dbReference>
<organism evidence="1 2">
    <name type="scientific">Halanaerobium congolense</name>
    <dbReference type="NCBI Taxonomy" id="54121"/>
    <lineage>
        <taxon>Bacteria</taxon>
        <taxon>Bacillati</taxon>
        <taxon>Bacillota</taxon>
        <taxon>Clostridia</taxon>
        <taxon>Halanaerobiales</taxon>
        <taxon>Halanaerobiaceae</taxon>
        <taxon>Halanaerobium</taxon>
    </lineage>
</organism>
<dbReference type="GeneID" id="57013928"/>
<evidence type="ECO:0000313" key="1">
    <source>
        <dbReference type="EMBL" id="TDX36425.1"/>
    </source>
</evidence>
<sequence>MAENTDLPFNQIKKSEISLINPNTSLFIIGNGFDLMHNVPSSYYNFRDFLGKNNRLRNVLENYIKRDDLWADFEESLAYIDDDAMLGTTNDMMDIFDVKDQFDDDFSAADFFTAAEAAIEPAQTIMRELQKQFKEWVTTLKISNSAKPLIDILSNKSKFINFNYTEFLEAIYGIPRKNIWYIHGDRRDKNKKLVLGHAPESEFQRKDNTGKFGRKSSKIKNQTEYDLRETAGYGLIEYYDATTKKSDDVIKDNKDKFEKFRYIENVVVIGHSLSQVDYPYFREIIKHNQNAAAMNWHISWYSSGDLKRIKQFVSEMNISISKVKIFRT</sequence>
<dbReference type="Pfam" id="PF14253">
    <property type="entry name" value="AbiH"/>
    <property type="match status" value="1"/>
</dbReference>
<comment type="caution">
    <text evidence="1">The sequence shown here is derived from an EMBL/GenBank/DDBJ whole genome shotgun (WGS) entry which is preliminary data.</text>
</comment>
<dbReference type="InterPro" id="IPR025935">
    <property type="entry name" value="AbiH"/>
</dbReference>
<dbReference type="AlphaFoldDB" id="A0A4R8G3K4"/>
<dbReference type="RefSeq" id="WP_134060194.1">
    <property type="nucleotide sequence ID" value="NZ_SOEF01000050.1"/>
</dbReference>
<proteinExistence type="predicted"/>